<dbReference type="InterPro" id="IPR010239">
    <property type="entry name" value="CHP02001"/>
</dbReference>
<evidence type="ECO:0000313" key="3">
    <source>
        <dbReference type="Proteomes" id="UP001233360"/>
    </source>
</evidence>
<accession>A0ABU0UY20</accession>
<dbReference type="Pfam" id="PF09694">
    <property type="entry name" value="Gcw_chp"/>
    <property type="match status" value="1"/>
</dbReference>
<dbReference type="EMBL" id="JAUTBK010000002">
    <property type="protein sequence ID" value="MDQ1209457.1"/>
    <property type="molecule type" value="Genomic_DNA"/>
</dbReference>
<feature type="signal peptide" evidence="1">
    <location>
        <begin position="1"/>
        <end position="23"/>
    </location>
</feature>
<gene>
    <name evidence="2" type="ORF">QE380_002380</name>
</gene>
<evidence type="ECO:0000256" key="1">
    <source>
        <dbReference type="SAM" id="SignalP"/>
    </source>
</evidence>
<protein>
    <submittedName>
        <fullName evidence="2">Uncharacterized protein (TIGR02001 family)</fullName>
    </submittedName>
</protein>
<name>A0ABU0UY20_ACIBI</name>
<reference evidence="2 3" key="1">
    <citation type="submission" date="2023-07" db="EMBL/GenBank/DDBJ databases">
        <title>Functional and genomic diversity of the sorghum phyllosphere microbiome.</title>
        <authorList>
            <person name="Shade A."/>
        </authorList>
    </citation>
    <scope>NUCLEOTIDE SEQUENCE [LARGE SCALE GENOMIC DNA]</scope>
    <source>
        <strain evidence="2 3">SORGH_AS_0887</strain>
    </source>
</reference>
<evidence type="ECO:0000313" key="2">
    <source>
        <dbReference type="EMBL" id="MDQ1209457.1"/>
    </source>
</evidence>
<dbReference type="Proteomes" id="UP001233360">
    <property type="component" value="Unassembled WGS sequence"/>
</dbReference>
<keyword evidence="1" id="KW-0732">Signal</keyword>
<proteinExistence type="predicted"/>
<keyword evidence="3" id="KW-1185">Reference proteome</keyword>
<feature type="chain" id="PRO_5045881624" evidence="1">
    <location>
        <begin position="24"/>
        <end position="274"/>
    </location>
</feature>
<dbReference type="NCBIfam" id="TIGR02001">
    <property type="entry name" value="gcw_chp"/>
    <property type="match status" value="1"/>
</dbReference>
<dbReference type="RefSeq" id="WP_120428840.1">
    <property type="nucleotide sequence ID" value="NZ_JAUTBK010000002.1"/>
</dbReference>
<organism evidence="2 3">
    <name type="scientific">Acinetobacter baylyi</name>
    <dbReference type="NCBI Taxonomy" id="202950"/>
    <lineage>
        <taxon>Bacteria</taxon>
        <taxon>Pseudomonadati</taxon>
        <taxon>Pseudomonadota</taxon>
        <taxon>Gammaproteobacteria</taxon>
        <taxon>Moraxellales</taxon>
        <taxon>Moraxellaceae</taxon>
        <taxon>Acinetobacter</taxon>
    </lineage>
</organism>
<comment type="caution">
    <text evidence="2">The sequence shown here is derived from an EMBL/GenBank/DDBJ whole genome shotgun (WGS) entry which is preliminary data.</text>
</comment>
<sequence length="274" mass="28847">MKKFAYQAAVLASLAASATVAMAEDSKSSIAGFSVAGSVAATTDYRFRGVSQSSNNPAIQGGFTINHESGAYLALWGSSVDFGVAGNSTETDASLGYTNKIHFSPSYSATYDVGITHYGYIGSGHSFDRSGIGYEGKNGLDFNELYAKLIFADSLFTGDSLTLGVNYSDDYWAHTKNFWYFNAGYSAPIADTGFTGIASVGYNKFKNKDAMAVVAGGPAKDDSYIDYKFGVQYTVLGVTAELAGVGTDVSTSGVPGALQKPYELGAVFTLSKTF</sequence>